<feature type="compositionally biased region" description="Basic and acidic residues" evidence="1">
    <location>
        <begin position="151"/>
        <end position="171"/>
    </location>
</feature>
<proteinExistence type="predicted"/>
<feature type="region of interest" description="Disordered" evidence="1">
    <location>
        <begin position="135"/>
        <end position="171"/>
    </location>
</feature>
<protein>
    <submittedName>
        <fullName evidence="2">InsA C-terminal domain</fullName>
    </submittedName>
</protein>
<evidence type="ECO:0000256" key="1">
    <source>
        <dbReference type="SAM" id="MobiDB-lite"/>
    </source>
</evidence>
<dbReference type="EMBL" id="BK032630">
    <property type="protein sequence ID" value="DAF52220.1"/>
    <property type="molecule type" value="Genomic_DNA"/>
</dbReference>
<sequence length="171" mass="19819">MRNALRTYPARPATFQGRPAVQIRDPKNEIEYWVEITEEPDAAGRYHVVNLLCRPDEGVRFPDSIPHRTLCEIAANVLQRREEPARGGNRYKGPDVEDLRAWIEQGKTRTDIAKELGKSIYTVDSWLRRARRIDPDFPGTITKTGKRRPPRNKERSSEAKARARERMLKDI</sequence>
<name>A0A8S5SMC8_9CAUD</name>
<organism evidence="2">
    <name type="scientific">Siphoviridae sp. ctq8D8</name>
    <dbReference type="NCBI Taxonomy" id="2827944"/>
    <lineage>
        <taxon>Viruses</taxon>
        <taxon>Duplodnaviria</taxon>
        <taxon>Heunggongvirae</taxon>
        <taxon>Uroviricota</taxon>
        <taxon>Caudoviricetes</taxon>
    </lineage>
</organism>
<evidence type="ECO:0000313" key="2">
    <source>
        <dbReference type="EMBL" id="DAF52220.1"/>
    </source>
</evidence>
<accession>A0A8S5SMC8</accession>
<reference evidence="2" key="1">
    <citation type="journal article" date="2021" name="Proc. Natl. Acad. Sci. U.S.A.">
        <title>A Catalog of Tens of Thousands of Viruses from Human Metagenomes Reveals Hidden Associations with Chronic Diseases.</title>
        <authorList>
            <person name="Tisza M.J."/>
            <person name="Buck C.B."/>
        </authorList>
    </citation>
    <scope>NUCLEOTIDE SEQUENCE</scope>
    <source>
        <strain evidence="2">Ctq8D8</strain>
    </source>
</reference>